<keyword evidence="1" id="KW-1133">Transmembrane helix</keyword>
<gene>
    <name evidence="2" type="ORF">LGLO00237_LOCUS12585</name>
</gene>
<organism evidence="2">
    <name type="scientific">Lotharella globosa</name>
    <dbReference type="NCBI Taxonomy" id="91324"/>
    <lineage>
        <taxon>Eukaryota</taxon>
        <taxon>Sar</taxon>
        <taxon>Rhizaria</taxon>
        <taxon>Cercozoa</taxon>
        <taxon>Chlorarachniophyceae</taxon>
        <taxon>Lotharella</taxon>
    </lineage>
</organism>
<name>A0A7S4DP34_9EUKA</name>
<evidence type="ECO:0000313" key="2">
    <source>
        <dbReference type="EMBL" id="CAE0660997.1"/>
    </source>
</evidence>
<proteinExistence type="predicted"/>
<evidence type="ECO:0000256" key="1">
    <source>
        <dbReference type="SAM" id="Phobius"/>
    </source>
</evidence>
<accession>A0A7S4DP34</accession>
<dbReference type="AlphaFoldDB" id="A0A7S4DP34"/>
<sequence length="115" mass="13162">MLRPVHVEKKTTQPLILTLAEPCTARLPEHSNPRFAKESSPTIDRRMLTRISIHAWITGFVIFFHPFLVRQLDHLIHPLRHAQLANLAIVVGANDSYIHAFRETQDAVHRMTKAG</sequence>
<keyword evidence="1" id="KW-0812">Transmembrane</keyword>
<keyword evidence="1" id="KW-0472">Membrane</keyword>
<feature type="transmembrane region" description="Helical" evidence="1">
    <location>
        <begin position="47"/>
        <end position="68"/>
    </location>
</feature>
<protein>
    <submittedName>
        <fullName evidence="2">Uncharacterized protein</fullName>
    </submittedName>
</protein>
<dbReference type="EMBL" id="HBIV01017318">
    <property type="protein sequence ID" value="CAE0660997.1"/>
    <property type="molecule type" value="Transcribed_RNA"/>
</dbReference>
<reference evidence="2" key="1">
    <citation type="submission" date="2021-01" db="EMBL/GenBank/DDBJ databases">
        <authorList>
            <person name="Corre E."/>
            <person name="Pelletier E."/>
            <person name="Niang G."/>
            <person name="Scheremetjew M."/>
            <person name="Finn R."/>
            <person name="Kale V."/>
            <person name="Holt S."/>
            <person name="Cochrane G."/>
            <person name="Meng A."/>
            <person name="Brown T."/>
            <person name="Cohen L."/>
        </authorList>
    </citation>
    <scope>NUCLEOTIDE SEQUENCE</scope>
    <source>
        <strain evidence="2">CCCM811</strain>
    </source>
</reference>